<dbReference type="InterPro" id="IPR046474">
    <property type="entry name" value="DUF6795"/>
</dbReference>
<dbReference type="AlphaFoldDB" id="A0A7Y4E2C2"/>
<evidence type="ECO:0000259" key="1">
    <source>
        <dbReference type="Pfam" id="PF20598"/>
    </source>
</evidence>
<proteinExistence type="predicted"/>
<organism evidence="2 3">
    <name type="scientific">Vibrio rotiferianus</name>
    <dbReference type="NCBI Taxonomy" id="190895"/>
    <lineage>
        <taxon>Bacteria</taxon>
        <taxon>Pseudomonadati</taxon>
        <taxon>Pseudomonadota</taxon>
        <taxon>Gammaproteobacteria</taxon>
        <taxon>Vibrionales</taxon>
        <taxon>Vibrionaceae</taxon>
        <taxon>Vibrio</taxon>
    </lineage>
</organism>
<accession>A0A7Y4E2C2</accession>
<dbReference type="Pfam" id="PF20598">
    <property type="entry name" value="DUF6795"/>
    <property type="match status" value="1"/>
</dbReference>
<dbReference type="Proteomes" id="UP000572072">
    <property type="component" value="Unassembled WGS sequence"/>
</dbReference>
<comment type="caution">
    <text evidence="2">The sequence shown here is derived from an EMBL/GenBank/DDBJ whole genome shotgun (WGS) entry which is preliminary data.</text>
</comment>
<sequence length="154" mass="18021">MFNYFKPYKLVVSPPISGTVLKYGEPIDNIEVALLAGFSEYYERTTLTDKDGRFHFEPIIHRQWFKPLSINTNLIGIQITANINSNQILMWSSHTGLDIHDYVIDNLDNLECDLDDSPYEYHFKNRVVPNGREHSVFGICRLRGYDERIHREDL</sequence>
<evidence type="ECO:0000313" key="2">
    <source>
        <dbReference type="EMBL" id="NOH49000.1"/>
    </source>
</evidence>
<feature type="domain" description="DUF6795" evidence="1">
    <location>
        <begin position="16"/>
        <end position="116"/>
    </location>
</feature>
<name>A0A7Y4E2C2_9VIBR</name>
<reference evidence="2 3" key="1">
    <citation type="submission" date="2019-08" db="EMBL/GenBank/DDBJ databases">
        <title>Draft genome sequencing and comparative genomics of hatchery-associated Vibrios.</title>
        <authorList>
            <person name="Kehlet-Delgado H."/>
            <person name="Mueller R.S."/>
        </authorList>
    </citation>
    <scope>NUCLEOTIDE SEQUENCE [LARGE SCALE GENOMIC DNA]</scope>
    <source>
        <strain evidence="2 3">00-78-3</strain>
    </source>
</reference>
<gene>
    <name evidence="2" type="ORF">F0262_13150</name>
</gene>
<evidence type="ECO:0000313" key="3">
    <source>
        <dbReference type="Proteomes" id="UP000572072"/>
    </source>
</evidence>
<protein>
    <submittedName>
        <fullName evidence="2">DUF4198 domain-containing protein</fullName>
    </submittedName>
</protein>
<dbReference type="EMBL" id="VTYN01000012">
    <property type="protein sequence ID" value="NOH49000.1"/>
    <property type="molecule type" value="Genomic_DNA"/>
</dbReference>